<dbReference type="Gene3D" id="3.20.20.70">
    <property type="entry name" value="Aldolase class I"/>
    <property type="match status" value="1"/>
</dbReference>
<keyword evidence="9 15" id="KW-0663">Pyridoxal phosphate</keyword>
<dbReference type="InterPro" id="IPR022462">
    <property type="entry name" value="EpmB"/>
</dbReference>
<evidence type="ECO:0000256" key="4">
    <source>
        <dbReference type="ARBA" id="ARBA00008703"/>
    </source>
</evidence>
<keyword evidence="10" id="KW-0408">Iron</keyword>
<evidence type="ECO:0000256" key="9">
    <source>
        <dbReference type="ARBA" id="ARBA00022898"/>
    </source>
</evidence>
<comment type="caution">
    <text evidence="17">The sequence shown here is derived from an EMBL/GenBank/DDBJ whole genome shotgun (WGS) entry which is preliminary data.</text>
</comment>
<evidence type="ECO:0000256" key="10">
    <source>
        <dbReference type="ARBA" id="ARBA00023004"/>
    </source>
</evidence>
<dbReference type="PANTHER" id="PTHR30538:SF1">
    <property type="entry name" value="L-LYSINE 2,3-AMINOMUTASE"/>
    <property type="match status" value="1"/>
</dbReference>
<dbReference type="InterPro" id="IPR058240">
    <property type="entry name" value="rSAM_sf"/>
</dbReference>
<evidence type="ECO:0000256" key="14">
    <source>
        <dbReference type="PIRSR" id="PIRSR004911-1"/>
    </source>
</evidence>
<feature type="binding site" evidence="14">
    <location>
        <position position="124"/>
    </location>
    <ligand>
        <name>[4Fe-4S] cluster</name>
        <dbReference type="ChEBI" id="CHEBI:49883"/>
        <note>4Fe-4S-S-AdoMet</note>
    </ligand>
</feature>
<keyword evidence="20" id="KW-1185">Reference proteome</keyword>
<dbReference type="PROSITE" id="PS51918">
    <property type="entry name" value="RADICAL_SAM"/>
    <property type="match status" value="1"/>
</dbReference>
<feature type="binding site" evidence="14">
    <location>
        <position position="128"/>
    </location>
    <ligand>
        <name>[4Fe-4S] cluster</name>
        <dbReference type="ChEBI" id="CHEBI:49883"/>
        <note>4Fe-4S-S-AdoMet</note>
    </ligand>
</feature>
<dbReference type="AlphaFoldDB" id="A0A327WZV7"/>
<keyword evidence="11 14" id="KW-0411">Iron-sulfur</keyword>
<protein>
    <recommendedName>
        <fullName evidence="5">L-lysine 2,3-aminomutase</fullName>
    </recommendedName>
    <alternativeName>
        <fullName evidence="13">EF-P post-translational modification enzyme B</fullName>
    </alternativeName>
</protein>
<dbReference type="SFLD" id="SFLDF00314">
    <property type="entry name" value="L-lysine_2_3-aminomutase_(yjeK"/>
    <property type="match status" value="1"/>
</dbReference>
<evidence type="ECO:0000256" key="5">
    <source>
        <dbReference type="ARBA" id="ARBA00022363"/>
    </source>
</evidence>
<dbReference type="Proteomes" id="UP000249203">
    <property type="component" value="Unassembled WGS sequence"/>
</dbReference>
<reference evidence="17 19" key="2">
    <citation type="submission" date="2018-06" db="EMBL/GenBank/DDBJ databases">
        <title>Genomic Encyclopedia of Type Strains, Phase III (KMG-III): the genomes of soil and plant-associated and newly described type strains.</title>
        <authorList>
            <person name="Whitman W."/>
        </authorList>
    </citation>
    <scope>NUCLEOTIDE SEQUENCE [LARGE SCALE GENOMIC DNA]</scope>
    <source>
        <strain evidence="17 19">CGMCC 1.15366</strain>
    </source>
</reference>
<evidence type="ECO:0000256" key="2">
    <source>
        <dbReference type="ARBA" id="ARBA00001933"/>
    </source>
</evidence>
<evidence type="ECO:0000256" key="3">
    <source>
        <dbReference type="ARBA" id="ARBA00001966"/>
    </source>
</evidence>
<evidence type="ECO:0000256" key="6">
    <source>
        <dbReference type="ARBA" id="ARBA00022485"/>
    </source>
</evidence>
<keyword evidence="6 14" id="KW-0004">4Fe-4S</keyword>
<evidence type="ECO:0000256" key="13">
    <source>
        <dbReference type="ARBA" id="ARBA00030756"/>
    </source>
</evidence>
<evidence type="ECO:0000256" key="11">
    <source>
        <dbReference type="ARBA" id="ARBA00023014"/>
    </source>
</evidence>
<dbReference type="EMBL" id="PIPK01000005">
    <property type="protein sequence ID" value="RUO24910.1"/>
    <property type="molecule type" value="Genomic_DNA"/>
</dbReference>
<dbReference type="NCBIfam" id="TIGR00238">
    <property type="entry name" value="KamA family radical SAM protein"/>
    <property type="match status" value="1"/>
</dbReference>
<evidence type="ECO:0000313" key="17">
    <source>
        <dbReference type="EMBL" id="RAJ98256.1"/>
    </source>
</evidence>
<proteinExistence type="inferred from homology"/>
<dbReference type="SFLD" id="SFLDS00029">
    <property type="entry name" value="Radical_SAM"/>
    <property type="match status" value="1"/>
</dbReference>
<comment type="cofactor">
    <cofactor evidence="2 15">
        <name>pyridoxal 5'-phosphate</name>
        <dbReference type="ChEBI" id="CHEBI:597326"/>
    </cofactor>
</comment>
<dbReference type="InterPro" id="IPR003739">
    <property type="entry name" value="Lys_aminomutase/Glu_NH3_mut"/>
</dbReference>
<dbReference type="SUPFAM" id="SSF102114">
    <property type="entry name" value="Radical SAM enzymes"/>
    <property type="match status" value="1"/>
</dbReference>
<feature type="modified residue" description="N6-(pyridoxal phosphate)lysine" evidence="15">
    <location>
        <position position="336"/>
    </location>
</feature>
<evidence type="ECO:0000256" key="8">
    <source>
        <dbReference type="ARBA" id="ARBA00022723"/>
    </source>
</evidence>
<accession>A0A327WZV7</accession>
<dbReference type="InterPro" id="IPR013785">
    <property type="entry name" value="Aldolase_TIM"/>
</dbReference>
<dbReference type="RefSeq" id="WP_111569112.1">
    <property type="nucleotide sequence ID" value="NZ_PIPK01000005.1"/>
</dbReference>
<dbReference type="OrthoDB" id="9770937at2"/>
<dbReference type="GO" id="GO:0046872">
    <property type="term" value="F:metal ion binding"/>
    <property type="evidence" value="ECO:0007669"/>
    <property type="project" value="UniProtKB-KW"/>
</dbReference>
<comment type="similarity">
    <text evidence="4">Belongs to the radical SAM superfamily. KamA family.</text>
</comment>
<dbReference type="InterPro" id="IPR007197">
    <property type="entry name" value="rSAM"/>
</dbReference>
<evidence type="ECO:0000256" key="7">
    <source>
        <dbReference type="ARBA" id="ARBA00022691"/>
    </source>
</evidence>
<comment type="catalytic activity">
    <reaction evidence="1">
        <text>L-lysine = D-beta-lysine</text>
        <dbReference type="Rhea" id="RHEA:44148"/>
        <dbReference type="ChEBI" id="CHEBI:32551"/>
        <dbReference type="ChEBI" id="CHEBI:84138"/>
    </reaction>
</comment>
<organism evidence="17 19">
    <name type="scientific">Aliidiomarina maris</name>
    <dbReference type="NCBI Taxonomy" id="531312"/>
    <lineage>
        <taxon>Bacteria</taxon>
        <taxon>Pseudomonadati</taxon>
        <taxon>Pseudomonadota</taxon>
        <taxon>Gammaproteobacteria</taxon>
        <taxon>Alteromonadales</taxon>
        <taxon>Idiomarinaceae</taxon>
        <taxon>Aliidiomarina</taxon>
    </lineage>
</organism>
<dbReference type="SFLD" id="SFLDG01070">
    <property type="entry name" value="PLP-dependent"/>
    <property type="match status" value="1"/>
</dbReference>
<feature type="domain" description="Radical SAM core" evidence="16">
    <location>
        <begin position="110"/>
        <end position="322"/>
    </location>
</feature>
<keyword evidence="12" id="KW-0413">Isomerase</keyword>
<dbReference type="GO" id="GO:0016853">
    <property type="term" value="F:isomerase activity"/>
    <property type="evidence" value="ECO:0007669"/>
    <property type="project" value="UniProtKB-KW"/>
</dbReference>
<evidence type="ECO:0000313" key="19">
    <source>
        <dbReference type="Proteomes" id="UP000249203"/>
    </source>
</evidence>
<keyword evidence="8 14" id="KW-0479">Metal-binding</keyword>
<dbReference type="PIRSF" id="PIRSF004911">
    <property type="entry name" value="DUF160"/>
    <property type="match status" value="1"/>
</dbReference>
<feature type="binding site" evidence="14">
    <location>
        <position position="131"/>
    </location>
    <ligand>
        <name>[4Fe-4S] cluster</name>
        <dbReference type="ChEBI" id="CHEBI:49883"/>
        <note>4Fe-4S-S-AdoMet</note>
    </ligand>
</feature>
<gene>
    <name evidence="18" type="primary">epmB</name>
    <name evidence="17" type="ORF">B0I24_1056</name>
    <name evidence="18" type="ORF">CWE07_07685</name>
</gene>
<keyword evidence="7" id="KW-0949">S-adenosyl-L-methionine</keyword>
<sequence>MSSAPNEAQVIHLSAPNDWQRQLANAYKDPLALGEALQLPSTWIATHAPARRLFPMLVPQHFAGLMRPGDINDPLLRQVWPLHNEFNAVDGYSTDPLGEDDATAQPGLLHKYSSRVLVILRGGCAVNCRYCFRRHFPYGEHKFGQAQLNELVRYIVAHPEVNEVILSGGDPLMAKDDKIATLLAALEPLAQITRVRIHSRLPVVIPDRLTQELADRFYASRLQIILVIHANHAQEISPELRQGLAKWRQAGVHLLNQSVLLRGVNDDAAALAQLSEALFAVGVMPYYLHQLDKVAGAAHFAVSDTFATDLIQQLQASLPGFLVPKLVREIAGEASKTPLWPSES</sequence>
<evidence type="ECO:0000313" key="18">
    <source>
        <dbReference type="EMBL" id="RUO24910.1"/>
    </source>
</evidence>
<evidence type="ECO:0000256" key="1">
    <source>
        <dbReference type="ARBA" id="ARBA00001352"/>
    </source>
</evidence>
<name>A0A327WZV7_9GAMM</name>
<dbReference type="Pfam" id="PF04055">
    <property type="entry name" value="Radical_SAM"/>
    <property type="match status" value="1"/>
</dbReference>
<reference evidence="18 20" key="1">
    <citation type="journal article" date="2018" name="Front. Microbiol.">
        <title>Genome-Based Analysis Reveals the Taxonomy and Diversity of the Family Idiomarinaceae.</title>
        <authorList>
            <person name="Liu Y."/>
            <person name="Lai Q."/>
            <person name="Shao Z."/>
        </authorList>
    </citation>
    <scope>NUCLEOTIDE SEQUENCE [LARGE SCALE GENOMIC DNA]</scope>
    <source>
        <strain evidence="18 20">CF12-14</strain>
    </source>
</reference>
<dbReference type="GO" id="GO:0051539">
    <property type="term" value="F:4 iron, 4 sulfur cluster binding"/>
    <property type="evidence" value="ECO:0007669"/>
    <property type="project" value="UniProtKB-KW"/>
</dbReference>
<dbReference type="PANTHER" id="PTHR30538">
    <property type="entry name" value="LYSINE 2,3-AMINOMUTASE-RELATED"/>
    <property type="match status" value="1"/>
</dbReference>
<evidence type="ECO:0000256" key="12">
    <source>
        <dbReference type="ARBA" id="ARBA00023235"/>
    </source>
</evidence>
<dbReference type="EMBL" id="QLMD01000005">
    <property type="protein sequence ID" value="RAJ98256.1"/>
    <property type="molecule type" value="Genomic_DNA"/>
</dbReference>
<evidence type="ECO:0000313" key="20">
    <source>
        <dbReference type="Proteomes" id="UP000287865"/>
    </source>
</evidence>
<dbReference type="NCBIfam" id="TIGR03821">
    <property type="entry name" value="EFP_modif_epmB"/>
    <property type="match status" value="1"/>
</dbReference>
<comment type="cofactor">
    <cofactor evidence="3">
        <name>[4Fe-4S] cluster</name>
        <dbReference type="ChEBI" id="CHEBI:49883"/>
    </cofactor>
</comment>
<dbReference type="Proteomes" id="UP000287865">
    <property type="component" value="Unassembled WGS sequence"/>
</dbReference>
<dbReference type="CDD" id="cd01335">
    <property type="entry name" value="Radical_SAM"/>
    <property type="match status" value="1"/>
</dbReference>
<evidence type="ECO:0000256" key="15">
    <source>
        <dbReference type="PIRSR" id="PIRSR603739-50"/>
    </source>
</evidence>
<evidence type="ECO:0000259" key="16">
    <source>
        <dbReference type="PROSITE" id="PS51918"/>
    </source>
</evidence>